<evidence type="ECO:0000256" key="5">
    <source>
        <dbReference type="SAM" id="Phobius"/>
    </source>
</evidence>
<feature type="transmembrane region" description="Helical" evidence="5">
    <location>
        <begin position="61"/>
        <end position="81"/>
    </location>
</feature>
<keyword evidence="3 5" id="KW-1133">Transmembrane helix</keyword>
<reference evidence="7 8" key="1">
    <citation type="submission" date="2017-09" db="EMBL/GenBank/DDBJ databases">
        <title>Depth-based differentiation of microbial function through sediment-hosted aquifers and enrichment of novel symbionts in the deep terrestrial subsurface.</title>
        <authorList>
            <person name="Probst A.J."/>
            <person name="Ladd B."/>
            <person name="Jarett J.K."/>
            <person name="Geller-Mcgrath D.E."/>
            <person name="Sieber C.M."/>
            <person name="Emerson J.B."/>
            <person name="Anantharaman K."/>
            <person name="Thomas B.C."/>
            <person name="Malmstrom R."/>
            <person name="Stieglmeier M."/>
            <person name="Klingl A."/>
            <person name="Woyke T."/>
            <person name="Ryan C.M."/>
            <person name="Banfield J.F."/>
        </authorList>
    </citation>
    <scope>NUCLEOTIDE SEQUENCE [LARGE SCALE GENOMIC DNA]</scope>
    <source>
        <strain evidence="7">CG10_big_fil_rev_8_21_14_0_10_50_16</strain>
    </source>
</reference>
<keyword evidence="4 5" id="KW-0472">Membrane</keyword>
<accession>A0A2H0RLQ0</accession>
<dbReference type="InterPro" id="IPR005182">
    <property type="entry name" value="YdbS-like_PH"/>
</dbReference>
<dbReference type="PANTHER" id="PTHR37938:SF1">
    <property type="entry name" value="BLL0215 PROTEIN"/>
    <property type="match status" value="1"/>
</dbReference>
<protein>
    <recommendedName>
        <fullName evidence="6">YdbS-like PH domain-containing protein</fullName>
    </recommendedName>
</protein>
<evidence type="ECO:0000256" key="2">
    <source>
        <dbReference type="ARBA" id="ARBA00022692"/>
    </source>
</evidence>
<comment type="caution">
    <text evidence="7">The sequence shown here is derived from an EMBL/GenBank/DDBJ whole genome shotgun (WGS) entry which is preliminary data.</text>
</comment>
<organism evidence="7 8">
    <name type="scientific">Candidatus Uhrbacteria bacterium CG10_big_fil_rev_8_21_14_0_10_50_16</name>
    <dbReference type="NCBI Taxonomy" id="1975039"/>
    <lineage>
        <taxon>Bacteria</taxon>
        <taxon>Candidatus Uhriibacteriota</taxon>
    </lineage>
</organism>
<evidence type="ECO:0000313" key="8">
    <source>
        <dbReference type="Proteomes" id="UP000230084"/>
    </source>
</evidence>
<gene>
    <name evidence="7" type="ORF">COV06_03375</name>
</gene>
<name>A0A2H0RLQ0_9BACT</name>
<dbReference type="EMBL" id="PCYM01000006">
    <property type="protein sequence ID" value="PIR47472.1"/>
    <property type="molecule type" value="Genomic_DNA"/>
</dbReference>
<dbReference type="SUPFAM" id="SSF90123">
    <property type="entry name" value="ABC transporter transmembrane region"/>
    <property type="match status" value="1"/>
</dbReference>
<proteinExistence type="predicted"/>
<evidence type="ECO:0000313" key="7">
    <source>
        <dbReference type="EMBL" id="PIR47472.1"/>
    </source>
</evidence>
<dbReference type="PANTHER" id="PTHR37938">
    <property type="entry name" value="BLL0215 PROTEIN"/>
    <property type="match status" value="1"/>
</dbReference>
<comment type="subcellular location">
    <subcellularLocation>
        <location evidence="1">Cell membrane</location>
        <topology evidence="1">Multi-pass membrane protein</topology>
    </subcellularLocation>
</comment>
<feature type="domain" description="YdbS-like PH" evidence="6">
    <location>
        <begin position="92"/>
        <end position="166"/>
    </location>
</feature>
<dbReference type="Proteomes" id="UP000230084">
    <property type="component" value="Unassembled WGS sequence"/>
</dbReference>
<dbReference type="InterPro" id="IPR036640">
    <property type="entry name" value="ABC1_TM_sf"/>
</dbReference>
<evidence type="ECO:0000256" key="3">
    <source>
        <dbReference type="ARBA" id="ARBA00022989"/>
    </source>
</evidence>
<sequence>MLHLHHLPNSKPGEKPVLFLRRHWLAVARLFFFVALASVAPLLITWLLGQTMPSLLHSSEGGAIGSVFLSIYYLSVITFLFQEFIDYYLDVWIVTTERIINIEQHGLFNRVASEMHIALVQDVTAEVQGATATFLDYGQVYIQTAGEDKRFLFKNVPHPEQIRNTILRLAEEDRFREESVGHTL</sequence>
<evidence type="ECO:0000256" key="4">
    <source>
        <dbReference type="ARBA" id="ARBA00023136"/>
    </source>
</evidence>
<evidence type="ECO:0000256" key="1">
    <source>
        <dbReference type="ARBA" id="ARBA00004651"/>
    </source>
</evidence>
<dbReference type="GO" id="GO:0005524">
    <property type="term" value="F:ATP binding"/>
    <property type="evidence" value="ECO:0007669"/>
    <property type="project" value="InterPro"/>
</dbReference>
<dbReference type="GO" id="GO:0005886">
    <property type="term" value="C:plasma membrane"/>
    <property type="evidence" value="ECO:0007669"/>
    <property type="project" value="UniProtKB-SubCell"/>
</dbReference>
<keyword evidence="2 5" id="KW-0812">Transmembrane</keyword>
<feature type="transmembrane region" description="Helical" evidence="5">
    <location>
        <begin position="30"/>
        <end position="49"/>
    </location>
</feature>
<dbReference type="Pfam" id="PF03703">
    <property type="entry name" value="bPH_2"/>
    <property type="match status" value="1"/>
</dbReference>
<dbReference type="AlphaFoldDB" id="A0A2H0RLQ0"/>
<evidence type="ECO:0000259" key="6">
    <source>
        <dbReference type="Pfam" id="PF03703"/>
    </source>
</evidence>